<dbReference type="InterPro" id="IPR039426">
    <property type="entry name" value="TonB-dep_rcpt-like"/>
</dbReference>
<evidence type="ECO:0000259" key="17">
    <source>
        <dbReference type="Pfam" id="PF07715"/>
    </source>
</evidence>
<dbReference type="Pfam" id="PF07715">
    <property type="entry name" value="Plug"/>
    <property type="match status" value="1"/>
</dbReference>
<evidence type="ECO:0000256" key="9">
    <source>
        <dbReference type="ARBA" id="ARBA00023065"/>
    </source>
</evidence>
<dbReference type="NCBIfam" id="NF007447">
    <property type="entry name" value="PRK10003.1"/>
    <property type="match status" value="1"/>
</dbReference>
<evidence type="ECO:0000256" key="1">
    <source>
        <dbReference type="ARBA" id="ARBA00004571"/>
    </source>
</evidence>
<evidence type="ECO:0000313" key="21">
    <source>
        <dbReference type="Proteomes" id="UP000029436"/>
    </source>
</evidence>
<dbReference type="FunFam" id="2.170.130.10:FF:000010">
    <property type="entry name" value="Ferripyoverdine receptor"/>
    <property type="match status" value="1"/>
</dbReference>
<evidence type="ECO:0000256" key="10">
    <source>
        <dbReference type="ARBA" id="ARBA00023077"/>
    </source>
</evidence>
<dbReference type="PROSITE" id="PS52016">
    <property type="entry name" value="TONB_DEPENDENT_REC_3"/>
    <property type="match status" value="1"/>
</dbReference>
<dbReference type="RefSeq" id="WP_005971612.1">
    <property type="nucleotide sequence ID" value="NZ_JQHP01000003.1"/>
</dbReference>
<sequence length="730" mass="80581">MSLQDGKNSADAFTTSGTKITFSISLLALAITVTFHPTSLYAAQAAVSDASSAQDTSQEMVVVAREADVSVGKYDYSAKTTRAGTKMLMTQRDIPQSVSIMTEQRIQDQNLQSVGEVLRNTTGVSASLFDERSSFYSRGFAINNYLFDDIPTSVSEAWNFGDADDDTAIFDRIEVVRGATGLMTGAGNPSASVNMVRKHADSREFSGNVSASYGSWDKQRYVADLSAPLNESGSVRGRVVAGYQDQNSWLDRYQRDKKFLYGVVDADITDNTTLSLGYSYQTIHTDGATWGGVTPWFSNGARTHFNRSMNPAAEWTYFETESKKVFANLRQDFDNGWTFRVNGTHAESNMNGKLLYVTGFPDQTTGIGTIGYGTNYTGERKQLSVDSYANGPFELLGRQHELVTGVSYSRQHNSYYGSPLAFPNIGSLYHWNGSVQEPTWGEKSLTSDDTVRQKAAYSVARFSLADPLHLILGARYTQWQTNGSSADMKKSNITPYGGLIYDINDTVSAYTSYTSIFQPQSRRDSSGSYLAPITGKNYETGLKADWFNGRLTSTLAVFRIEQDNVGQVDGNKSVNGTAERAYYATQGAVSKGVEFELNGAVTDNLQLTFGASRYVARDTKGRFNSNMPQTQVKLFTRYQLPALPELTVGGGVNWQNRTFQEGAGPLGTTRIYQSSYPLVDLFARYQVTKQLAVQANVKNLFDRSYYTWLSNDSGTYGEPLNYSLNMSYAF</sequence>
<evidence type="ECO:0000256" key="12">
    <source>
        <dbReference type="ARBA" id="ARBA00023170"/>
    </source>
</evidence>
<evidence type="ECO:0000256" key="7">
    <source>
        <dbReference type="ARBA" id="ARBA00022729"/>
    </source>
</evidence>
<evidence type="ECO:0000256" key="3">
    <source>
        <dbReference type="ARBA" id="ARBA00022448"/>
    </source>
</evidence>
<comment type="subcellular location">
    <subcellularLocation>
        <location evidence="1 14">Cell outer membrane</location>
        <topology evidence="1 14">Multi-pass membrane protein</topology>
    </subcellularLocation>
</comment>
<dbReference type="EMBL" id="JQHP01000003">
    <property type="protein sequence ID" value="KFX08536.1"/>
    <property type="molecule type" value="Genomic_DNA"/>
</dbReference>
<evidence type="ECO:0000256" key="4">
    <source>
        <dbReference type="ARBA" id="ARBA00022452"/>
    </source>
</evidence>
<keyword evidence="13 14" id="KW-0998">Cell outer membrane</keyword>
<evidence type="ECO:0000256" key="5">
    <source>
        <dbReference type="ARBA" id="ARBA00022496"/>
    </source>
</evidence>
<feature type="domain" description="TonB-dependent receptor plug" evidence="17">
    <location>
        <begin position="91"/>
        <end position="190"/>
    </location>
</feature>
<comment type="similarity">
    <text evidence="2 14 15">Belongs to the TonB-dependent receptor family.</text>
</comment>
<proteinExistence type="inferred from homology"/>
<keyword evidence="8" id="KW-0408">Iron</keyword>
<evidence type="ECO:0000256" key="6">
    <source>
        <dbReference type="ARBA" id="ARBA00022692"/>
    </source>
</evidence>
<dbReference type="GO" id="GO:0015344">
    <property type="term" value="F:siderophore uptake transmembrane transporter activity"/>
    <property type="evidence" value="ECO:0007669"/>
    <property type="project" value="TreeGrafter"/>
</dbReference>
<dbReference type="AlphaFoldDB" id="A0AAW3EJV6"/>
<dbReference type="PANTHER" id="PTHR32552:SF74">
    <property type="entry name" value="HYDROXAMATE SIDEROPHORE RECEPTOR FHUE"/>
    <property type="match status" value="1"/>
</dbReference>
<keyword evidence="9" id="KW-0406">Ion transport</keyword>
<keyword evidence="6 14" id="KW-0812">Transmembrane</keyword>
<keyword evidence="21" id="KW-1185">Reference proteome</keyword>
<dbReference type="SUPFAM" id="SSF56935">
    <property type="entry name" value="Porins"/>
    <property type="match status" value="1"/>
</dbReference>
<dbReference type="Pfam" id="PF00593">
    <property type="entry name" value="TonB_dep_Rec_b-barrel"/>
    <property type="match status" value="1"/>
</dbReference>
<keyword evidence="10 15" id="KW-0798">TonB box</keyword>
<evidence type="ECO:0000259" key="16">
    <source>
        <dbReference type="Pfam" id="PF00593"/>
    </source>
</evidence>
<dbReference type="GO" id="GO:0009279">
    <property type="term" value="C:cell outer membrane"/>
    <property type="evidence" value="ECO:0007669"/>
    <property type="project" value="UniProtKB-SubCell"/>
</dbReference>
<evidence type="ECO:0000256" key="2">
    <source>
        <dbReference type="ARBA" id="ARBA00009810"/>
    </source>
</evidence>
<dbReference type="PANTHER" id="PTHR32552">
    <property type="entry name" value="FERRICHROME IRON RECEPTOR-RELATED"/>
    <property type="match status" value="1"/>
</dbReference>
<reference evidence="20 21" key="1">
    <citation type="submission" date="2014-08" db="EMBL/GenBank/DDBJ databases">
        <title>Genome sequences of NCPPB Pectobacterium isolates.</title>
        <authorList>
            <person name="Glover R.H."/>
            <person name="Sapp M."/>
            <person name="Elphinstone J."/>
        </authorList>
    </citation>
    <scope>NUCLEOTIDE SEQUENCE [LARGE SCALE GENOMIC DNA]</scope>
    <source>
        <strain evidence="18 20">NCPPB 3701</strain>
        <strain evidence="19 21">NCPPB3702</strain>
    </source>
</reference>
<dbReference type="InterPro" id="IPR037066">
    <property type="entry name" value="Plug_dom_sf"/>
</dbReference>
<dbReference type="InterPro" id="IPR000531">
    <property type="entry name" value="Beta-barrel_TonB"/>
</dbReference>
<dbReference type="GO" id="GO:0015891">
    <property type="term" value="P:siderophore transport"/>
    <property type="evidence" value="ECO:0007669"/>
    <property type="project" value="InterPro"/>
</dbReference>
<evidence type="ECO:0000256" key="13">
    <source>
        <dbReference type="ARBA" id="ARBA00023237"/>
    </source>
</evidence>
<accession>A0AAW3EJV6</accession>
<evidence type="ECO:0000256" key="11">
    <source>
        <dbReference type="ARBA" id="ARBA00023136"/>
    </source>
</evidence>
<dbReference type="NCBIfam" id="TIGR01783">
    <property type="entry name" value="TonB-siderophor"/>
    <property type="match status" value="1"/>
</dbReference>
<evidence type="ECO:0000313" key="18">
    <source>
        <dbReference type="EMBL" id="KFX08536.1"/>
    </source>
</evidence>
<dbReference type="InterPro" id="IPR036942">
    <property type="entry name" value="Beta-barrel_TonB_sf"/>
</dbReference>
<evidence type="ECO:0000313" key="20">
    <source>
        <dbReference type="Proteomes" id="UP000029257"/>
    </source>
</evidence>
<dbReference type="Gene3D" id="2.170.130.10">
    <property type="entry name" value="TonB-dependent receptor, plug domain"/>
    <property type="match status" value="1"/>
</dbReference>
<dbReference type="Proteomes" id="UP000029436">
    <property type="component" value="Unassembled WGS sequence"/>
</dbReference>
<evidence type="ECO:0000256" key="8">
    <source>
        <dbReference type="ARBA" id="ARBA00023004"/>
    </source>
</evidence>
<feature type="domain" description="TonB-dependent receptor-like beta-barrel" evidence="16">
    <location>
        <begin position="305"/>
        <end position="700"/>
    </location>
</feature>
<keyword evidence="4 14" id="KW-1134">Transmembrane beta strand</keyword>
<name>A0AAW3EJV6_9GAMM</name>
<dbReference type="GO" id="GO:0038023">
    <property type="term" value="F:signaling receptor activity"/>
    <property type="evidence" value="ECO:0007669"/>
    <property type="project" value="InterPro"/>
</dbReference>
<dbReference type="InterPro" id="IPR012910">
    <property type="entry name" value="Plug_dom"/>
</dbReference>
<gene>
    <name evidence="18" type="ORF">JV38_07365</name>
    <name evidence="19" type="ORF">KU73_11085</name>
</gene>
<dbReference type="EMBL" id="JQOH01000004">
    <property type="protein sequence ID" value="KGA28563.1"/>
    <property type="molecule type" value="Genomic_DNA"/>
</dbReference>
<dbReference type="CDD" id="cd01347">
    <property type="entry name" value="ligand_gated_channel"/>
    <property type="match status" value="1"/>
</dbReference>
<keyword evidence="5" id="KW-0410">Iron transport</keyword>
<evidence type="ECO:0000313" key="19">
    <source>
        <dbReference type="EMBL" id="KGA28563.1"/>
    </source>
</evidence>
<keyword evidence="7" id="KW-0732">Signal</keyword>
<keyword evidence="3 14" id="KW-0813">Transport</keyword>
<evidence type="ECO:0000256" key="15">
    <source>
        <dbReference type="RuleBase" id="RU003357"/>
    </source>
</evidence>
<organism evidence="18 20">
    <name type="scientific">Pectobacterium wasabiae</name>
    <dbReference type="NCBI Taxonomy" id="55208"/>
    <lineage>
        <taxon>Bacteria</taxon>
        <taxon>Pseudomonadati</taxon>
        <taxon>Pseudomonadota</taxon>
        <taxon>Gammaproteobacteria</taxon>
        <taxon>Enterobacterales</taxon>
        <taxon>Pectobacteriaceae</taxon>
        <taxon>Pectobacterium</taxon>
    </lineage>
</organism>
<protein>
    <submittedName>
        <fullName evidence="18">Ferric-rhodotorulic acid transporter</fullName>
    </submittedName>
</protein>
<keyword evidence="11 14" id="KW-0472">Membrane</keyword>
<dbReference type="Proteomes" id="UP000029257">
    <property type="component" value="Unassembled WGS sequence"/>
</dbReference>
<keyword evidence="12" id="KW-0675">Receptor</keyword>
<dbReference type="InterPro" id="IPR010105">
    <property type="entry name" value="TonB_sidphr_rcpt"/>
</dbReference>
<dbReference type="Gene3D" id="2.40.170.20">
    <property type="entry name" value="TonB-dependent receptor, beta-barrel domain"/>
    <property type="match status" value="1"/>
</dbReference>
<evidence type="ECO:0000256" key="14">
    <source>
        <dbReference type="PROSITE-ProRule" id="PRU01360"/>
    </source>
</evidence>
<comment type="caution">
    <text evidence="18">The sequence shown here is derived from an EMBL/GenBank/DDBJ whole genome shotgun (WGS) entry which is preliminary data.</text>
</comment>